<name>A0A7K6UKN4_9AVES</name>
<keyword evidence="5" id="KW-0274">FAD</keyword>
<sequence>MAAPSQPQRATYDAIVIGAGIQGSFAAYHLAQRHRNTLLLEQFPLPHSRGSSHGQSRITRSAYPQAPYARMMPDSFRLWQRLEAEAGTSLYRRTGLVVFGPAGNLELESCRRSLGAIEVLDAATLAQRFPGLRLHAGEVALWDGTGGVLFADRALRAVQDIFRRHGGTLRDGEKVLHIEPGAVVTITTTAGVYRAPRLIIAAGAWTGGLVAPLGLHLPLQPLRIDVCYWREKEPGTPSVGRASPCFITLGLSQAPHGIYGLPSLEYPGLVKVCHHYGSPTDPEERDRVPSGAPRPDVTLLSSFISSYLPQLDPQPAVVETCLYTNTPDEDFILDRHPKFSNIVIGAGFSGHGFKLAPVVGKLLCQLSLGEEPSHSTAPFAISRFPGVLRAVL</sequence>
<dbReference type="SUPFAM" id="SSF51905">
    <property type="entry name" value="FAD/NAD(P)-binding domain"/>
    <property type="match status" value="1"/>
</dbReference>
<dbReference type="PANTHER" id="PTHR10961:SF46">
    <property type="entry name" value="PEROXISOMAL SARCOSINE OXIDASE"/>
    <property type="match status" value="1"/>
</dbReference>
<dbReference type="NCBIfam" id="NF008425">
    <property type="entry name" value="PRK11259.1"/>
    <property type="match status" value="1"/>
</dbReference>
<evidence type="ECO:0000256" key="8">
    <source>
        <dbReference type="ARBA" id="ARBA00052742"/>
    </source>
</evidence>
<dbReference type="InterPro" id="IPR036188">
    <property type="entry name" value="FAD/NAD-bd_sf"/>
</dbReference>
<comment type="catalytic activity">
    <reaction evidence="7">
        <text>L-pipecolate + O2 = L-1-piperideine-6-carboxylate + H2O2 + H(+)</text>
        <dbReference type="Rhea" id="RHEA:11992"/>
        <dbReference type="ChEBI" id="CHEBI:15378"/>
        <dbReference type="ChEBI" id="CHEBI:15379"/>
        <dbReference type="ChEBI" id="CHEBI:16240"/>
        <dbReference type="ChEBI" id="CHEBI:58769"/>
        <dbReference type="ChEBI" id="CHEBI:61185"/>
        <dbReference type="EC" id="1.5.3.7"/>
    </reaction>
</comment>
<proteinExistence type="inferred from homology"/>
<evidence type="ECO:0000256" key="6">
    <source>
        <dbReference type="ARBA" id="ARBA00023002"/>
    </source>
</evidence>
<comment type="cofactor">
    <cofactor evidence="1">
        <name>FAD</name>
        <dbReference type="ChEBI" id="CHEBI:57692"/>
    </cofactor>
</comment>
<dbReference type="GO" id="GO:0033514">
    <property type="term" value="P:L-lysine catabolic process to acetyl-CoA via L-pipecolate"/>
    <property type="evidence" value="ECO:0007669"/>
    <property type="project" value="TreeGrafter"/>
</dbReference>
<feature type="domain" description="FAD dependent oxidoreductase" evidence="14">
    <location>
        <begin position="13"/>
        <end position="366"/>
    </location>
</feature>
<dbReference type="EC" id="1.5.3.7" evidence="10"/>
<dbReference type="AlphaFoldDB" id="A0A7K6UKN4"/>
<dbReference type="EC" id="1.5.3.1" evidence="3"/>
<dbReference type="GO" id="GO:0008115">
    <property type="term" value="F:sarcosine oxidase activity"/>
    <property type="evidence" value="ECO:0007669"/>
    <property type="project" value="UniProtKB-EC"/>
</dbReference>
<dbReference type="OrthoDB" id="424974at2759"/>
<dbReference type="GO" id="GO:0005777">
    <property type="term" value="C:peroxisome"/>
    <property type="evidence" value="ECO:0007669"/>
    <property type="project" value="TreeGrafter"/>
</dbReference>
<evidence type="ECO:0000256" key="1">
    <source>
        <dbReference type="ARBA" id="ARBA00001974"/>
    </source>
</evidence>
<feature type="non-terminal residue" evidence="15">
    <location>
        <position position="1"/>
    </location>
</feature>
<evidence type="ECO:0000256" key="11">
    <source>
        <dbReference type="ARBA" id="ARBA00070200"/>
    </source>
</evidence>
<evidence type="ECO:0000256" key="3">
    <source>
        <dbReference type="ARBA" id="ARBA00012769"/>
    </source>
</evidence>
<keyword evidence="4" id="KW-0285">Flavoprotein</keyword>
<dbReference type="Gene3D" id="3.50.50.60">
    <property type="entry name" value="FAD/NAD(P)-binding domain"/>
    <property type="match status" value="1"/>
</dbReference>
<dbReference type="InterPro" id="IPR006076">
    <property type="entry name" value="FAD-dep_OxRdtase"/>
</dbReference>
<comment type="function">
    <text evidence="9">Metabolizes sarcosine, L-pipecolic acid and L-proline.</text>
</comment>
<protein>
    <recommendedName>
        <fullName evidence="11">Peroxisomal sarcosine oxidase</fullName>
        <ecNumber evidence="3">1.5.3.1</ecNumber>
        <ecNumber evidence="10">1.5.3.7</ecNumber>
    </recommendedName>
    <alternativeName>
        <fullName evidence="12">L-pipecolate oxidase</fullName>
    </alternativeName>
    <alternativeName>
        <fullName evidence="13">L-pipecolic acid oxidase</fullName>
    </alternativeName>
</protein>
<accession>A0A7K6UKN4</accession>
<comment type="caution">
    <text evidence="15">The sequence shown here is derived from an EMBL/GenBank/DDBJ whole genome shotgun (WGS) entry which is preliminary data.</text>
</comment>
<dbReference type="EMBL" id="VZRW01011407">
    <property type="protein sequence ID" value="NWX22385.1"/>
    <property type="molecule type" value="Genomic_DNA"/>
</dbReference>
<dbReference type="FunFam" id="3.50.50.60:FF:000189">
    <property type="entry name" value="Monomeric sarcosine oxidase"/>
    <property type="match status" value="1"/>
</dbReference>
<organism evidence="15 16">
    <name type="scientific">Aegotheles bennettii</name>
    <dbReference type="NCBI Taxonomy" id="48278"/>
    <lineage>
        <taxon>Eukaryota</taxon>
        <taxon>Metazoa</taxon>
        <taxon>Chordata</taxon>
        <taxon>Craniata</taxon>
        <taxon>Vertebrata</taxon>
        <taxon>Euteleostomi</taxon>
        <taxon>Archelosauria</taxon>
        <taxon>Archosauria</taxon>
        <taxon>Dinosauria</taxon>
        <taxon>Saurischia</taxon>
        <taxon>Theropoda</taxon>
        <taxon>Coelurosauria</taxon>
        <taxon>Aves</taxon>
        <taxon>Neognathae</taxon>
        <taxon>Neoaves</taxon>
        <taxon>Strisores</taxon>
        <taxon>Caprimulgiformes</taxon>
        <taxon>Aegothelidae</taxon>
        <taxon>Aegotheles</taxon>
    </lineage>
</organism>
<dbReference type="Pfam" id="PF01266">
    <property type="entry name" value="DAO"/>
    <property type="match status" value="1"/>
</dbReference>
<dbReference type="GO" id="GO:0050660">
    <property type="term" value="F:flavin adenine dinucleotide binding"/>
    <property type="evidence" value="ECO:0007669"/>
    <property type="project" value="InterPro"/>
</dbReference>
<comment type="similarity">
    <text evidence="2">Belongs to the MSOX/MTOX family.</text>
</comment>
<reference evidence="15 16" key="1">
    <citation type="submission" date="2019-09" db="EMBL/GenBank/DDBJ databases">
        <title>Bird 10,000 Genomes (B10K) Project - Family phase.</title>
        <authorList>
            <person name="Zhang G."/>
        </authorList>
    </citation>
    <scope>NUCLEOTIDE SEQUENCE [LARGE SCALE GENOMIC DNA]</scope>
    <source>
        <strain evidence="15">B10K-DU-029-76</strain>
        <tissue evidence="15">Heart</tissue>
    </source>
</reference>
<evidence type="ECO:0000256" key="10">
    <source>
        <dbReference type="ARBA" id="ARBA00066548"/>
    </source>
</evidence>
<evidence type="ECO:0000259" key="14">
    <source>
        <dbReference type="Pfam" id="PF01266"/>
    </source>
</evidence>
<dbReference type="SUPFAM" id="SSF54373">
    <property type="entry name" value="FAD-linked reductases, C-terminal domain"/>
    <property type="match status" value="1"/>
</dbReference>
<evidence type="ECO:0000256" key="5">
    <source>
        <dbReference type="ARBA" id="ARBA00022827"/>
    </source>
</evidence>
<evidence type="ECO:0000256" key="13">
    <source>
        <dbReference type="ARBA" id="ARBA00082118"/>
    </source>
</evidence>
<evidence type="ECO:0000313" key="16">
    <source>
        <dbReference type="Proteomes" id="UP000559068"/>
    </source>
</evidence>
<keyword evidence="16" id="KW-1185">Reference proteome</keyword>
<keyword evidence="6" id="KW-0560">Oxidoreductase</keyword>
<evidence type="ECO:0000256" key="12">
    <source>
        <dbReference type="ARBA" id="ARBA00082030"/>
    </source>
</evidence>
<dbReference type="Proteomes" id="UP000559068">
    <property type="component" value="Unassembled WGS sequence"/>
</dbReference>
<evidence type="ECO:0000256" key="2">
    <source>
        <dbReference type="ARBA" id="ARBA00010989"/>
    </source>
</evidence>
<evidence type="ECO:0000256" key="4">
    <source>
        <dbReference type="ARBA" id="ARBA00022630"/>
    </source>
</evidence>
<evidence type="ECO:0000313" key="15">
    <source>
        <dbReference type="EMBL" id="NWX22385.1"/>
    </source>
</evidence>
<evidence type="ECO:0000256" key="9">
    <source>
        <dbReference type="ARBA" id="ARBA00055924"/>
    </source>
</evidence>
<feature type="non-terminal residue" evidence="15">
    <location>
        <position position="392"/>
    </location>
</feature>
<gene>
    <name evidence="15" type="primary">Pipox</name>
    <name evidence="15" type="ORF">AEGBEN_R02455</name>
</gene>
<dbReference type="Gene3D" id="3.30.9.10">
    <property type="entry name" value="D-Amino Acid Oxidase, subunit A, domain 2"/>
    <property type="match status" value="1"/>
</dbReference>
<evidence type="ECO:0000256" key="7">
    <source>
        <dbReference type="ARBA" id="ARBA00051859"/>
    </source>
</evidence>
<comment type="catalytic activity">
    <reaction evidence="8">
        <text>sarcosine + O2 + H2O = formaldehyde + glycine + H2O2</text>
        <dbReference type="Rhea" id="RHEA:13313"/>
        <dbReference type="ChEBI" id="CHEBI:15377"/>
        <dbReference type="ChEBI" id="CHEBI:15379"/>
        <dbReference type="ChEBI" id="CHEBI:16240"/>
        <dbReference type="ChEBI" id="CHEBI:16842"/>
        <dbReference type="ChEBI" id="CHEBI:57305"/>
        <dbReference type="ChEBI" id="CHEBI:57433"/>
        <dbReference type="EC" id="1.5.3.1"/>
    </reaction>
</comment>
<dbReference type="InterPro" id="IPR045170">
    <property type="entry name" value="MTOX"/>
</dbReference>
<dbReference type="GO" id="GO:0050031">
    <property type="term" value="F:L-pipecolate oxidase activity"/>
    <property type="evidence" value="ECO:0007669"/>
    <property type="project" value="UniProtKB-EC"/>
</dbReference>
<dbReference type="PANTHER" id="PTHR10961">
    <property type="entry name" value="PEROXISOMAL SARCOSINE OXIDASE"/>
    <property type="match status" value="1"/>
</dbReference>